<evidence type="ECO:0000313" key="6">
    <source>
        <dbReference type="Proteomes" id="UP000284902"/>
    </source>
</evidence>
<dbReference type="Pfam" id="PF01593">
    <property type="entry name" value="Amino_oxidase"/>
    <property type="match status" value="1"/>
</dbReference>
<accession>A0A3E4M0E3</accession>
<dbReference type="Gene3D" id="3.50.50.60">
    <property type="entry name" value="FAD/NAD(P)-binding domain"/>
    <property type="match status" value="1"/>
</dbReference>
<dbReference type="GO" id="GO:0008767">
    <property type="term" value="F:UDP-galactopyranose mutase activity"/>
    <property type="evidence" value="ECO:0007669"/>
    <property type="project" value="TreeGrafter"/>
</dbReference>
<evidence type="ECO:0000313" key="7">
    <source>
        <dbReference type="Proteomes" id="UP000285832"/>
    </source>
</evidence>
<dbReference type="GO" id="GO:0016491">
    <property type="term" value="F:oxidoreductase activity"/>
    <property type="evidence" value="ECO:0007669"/>
    <property type="project" value="InterPro"/>
</dbReference>
<gene>
    <name evidence="4" type="ORF">DW116_01240</name>
    <name evidence="3" type="ORF">DW672_01185</name>
    <name evidence="2" type="ORF">DXD17_00295</name>
</gene>
<proteinExistence type="predicted"/>
<dbReference type="PANTHER" id="PTHR21197">
    <property type="entry name" value="UDP-GALACTOPYRANOSE MUTASE"/>
    <property type="match status" value="1"/>
</dbReference>
<name>A0A3E4M0E3_9FIRM</name>
<dbReference type="InterPro" id="IPR036188">
    <property type="entry name" value="FAD/NAD-bd_sf"/>
</dbReference>
<dbReference type="GO" id="GO:0005829">
    <property type="term" value="C:cytosol"/>
    <property type="evidence" value="ECO:0007669"/>
    <property type="project" value="TreeGrafter"/>
</dbReference>
<evidence type="ECO:0000313" key="5">
    <source>
        <dbReference type="Proteomes" id="UP000260793"/>
    </source>
</evidence>
<feature type="domain" description="Amine oxidase" evidence="1">
    <location>
        <begin position="25"/>
        <end position="422"/>
    </location>
</feature>
<dbReference type="GeneID" id="77334362"/>
<dbReference type="Proteomes" id="UP000260793">
    <property type="component" value="Unassembled WGS sequence"/>
</dbReference>
<evidence type="ECO:0000313" key="3">
    <source>
        <dbReference type="EMBL" id="RHF63114.1"/>
    </source>
</evidence>
<dbReference type="EMBL" id="QRMI01000002">
    <property type="protein sequence ID" value="RHJ64094.1"/>
    <property type="molecule type" value="Genomic_DNA"/>
</dbReference>
<dbReference type="EMBL" id="QRHG01000002">
    <property type="protein sequence ID" value="RHF63114.1"/>
    <property type="molecule type" value="Genomic_DNA"/>
</dbReference>
<evidence type="ECO:0000313" key="4">
    <source>
        <dbReference type="EMBL" id="RHJ64094.1"/>
    </source>
</evidence>
<sequence length="427" mass="49864">MERNVKYLIIGAGISGLTFANYADGDYLIVEKEDEVGGYCRTIKEKDYVWDYAGHFFHFSTDEFKKRFIDSVDEDEIIYKDKNTKIIYKGELVDYPFQTNIHQLEKSEFIDCLYDLFHKEEKEEYDNFLDMLYGKFGKSIVEKFLKPYNEKLYAVDLTTLDKDAMGRFFPYADIPAIIDNMKANKDSTSYNNSFLYPRSGAGSFIQILYDALDKEKVLLNHVVDKIDRANKKVILNDGSEISYEYLINTSPLNRFLTLFDEEKMHELQSRLSYNKVLVFNLGFNKKSKYTKEHWFYIPDKKINFYRIGFYDNILDADKLSMYIEIGYSKDAVVTQGMIDEQLRLTLENLLKLGIIDEETKLEAHSTILMDPAYVHINSETDAQITELKKNLADENIYTIGRYGAWTYCSMEDSMIAAKNLAEKLKDN</sequence>
<dbReference type="GO" id="GO:0050660">
    <property type="term" value="F:flavin adenine dinucleotide binding"/>
    <property type="evidence" value="ECO:0007669"/>
    <property type="project" value="TreeGrafter"/>
</dbReference>
<dbReference type="EMBL" id="QSQN01000001">
    <property type="protein sequence ID" value="RGK42975.1"/>
    <property type="molecule type" value="Genomic_DNA"/>
</dbReference>
<comment type="caution">
    <text evidence="2">The sequence shown here is derived from an EMBL/GenBank/DDBJ whole genome shotgun (WGS) entry which is preliminary data.</text>
</comment>
<evidence type="ECO:0000259" key="1">
    <source>
        <dbReference type="Pfam" id="PF01593"/>
    </source>
</evidence>
<organism evidence="2 5">
    <name type="scientific">[Ruminococcus] lactaris</name>
    <dbReference type="NCBI Taxonomy" id="46228"/>
    <lineage>
        <taxon>Bacteria</taxon>
        <taxon>Bacillati</taxon>
        <taxon>Bacillota</taxon>
        <taxon>Clostridia</taxon>
        <taxon>Lachnospirales</taxon>
        <taxon>Lachnospiraceae</taxon>
        <taxon>Mediterraneibacter</taxon>
    </lineage>
</organism>
<dbReference type="Proteomes" id="UP000284902">
    <property type="component" value="Unassembled WGS sequence"/>
</dbReference>
<dbReference type="InterPro" id="IPR002937">
    <property type="entry name" value="Amino_oxidase"/>
</dbReference>
<dbReference type="RefSeq" id="WP_005610887.1">
    <property type="nucleotide sequence ID" value="NZ_CABKOA010000019.1"/>
</dbReference>
<dbReference type="SUPFAM" id="SSF51971">
    <property type="entry name" value="Nucleotide-binding domain"/>
    <property type="match status" value="1"/>
</dbReference>
<reference evidence="5 6" key="1">
    <citation type="submission" date="2018-08" db="EMBL/GenBank/DDBJ databases">
        <title>A genome reference for cultivated species of the human gut microbiota.</title>
        <authorList>
            <person name="Zou Y."/>
            <person name="Xue W."/>
            <person name="Luo G."/>
        </authorList>
    </citation>
    <scope>NUCLEOTIDE SEQUENCE [LARGE SCALE GENOMIC DNA]</scope>
    <source>
        <strain evidence="4 7">AM09-9</strain>
        <strain evidence="3 6">AM25-1LB</strain>
        <strain evidence="2 5">TF11-7</strain>
    </source>
</reference>
<dbReference type="AlphaFoldDB" id="A0A3E4M0E3"/>
<protein>
    <submittedName>
        <fullName evidence="2">LPS biosynthesis protein</fullName>
    </submittedName>
</protein>
<evidence type="ECO:0000313" key="2">
    <source>
        <dbReference type="EMBL" id="RGK42975.1"/>
    </source>
</evidence>
<dbReference type="PANTHER" id="PTHR21197:SF0">
    <property type="entry name" value="UDP-GALACTOPYRANOSE MUTASE"/>
    <property type="match status" value="1"/>
</dbReference>
<dbReference type="Proteomes" id="UP000285832">
    <property type="component" value="Unassembled WGS sequence"/>
</dbReference>